<dbReference type="Pfam" id="PF05069">
    <property type="entry name" value="Phage_tail_S"/>
    <property type="match status" value="1"/>
</dbReference>
<dbReference type="NCBIfam" id="TIGR01635">
    <property type="entry name" value="tail_comp_S"/>
    <property type="match status" value="1"/>
</dbReference>
<evidence type="ECO:0000313" key="1">
    <source>
        <dbReference type="EMBL" id="PQV56400.1"/>
    </source>
</evidence>
<dbReference type="Proteomes" id="UP000238338">
    <property type="component" value="Unassembled WGS sequence"/>
</dbReference>
<dbReference type="OrthoDB" id="2081253at2"/>
<keyword evidence="2" id="KW-1185">Reference proteome</keyword>
<dbReference type="RefSeq" id="WP_105515244.1">
    <property type="nucleotide sequence ID" value="NZ_PVEP01000005.1"/>
</dbReference>
<name>A0A2S8S6H3_9RHOB</name>
<protein>
    <submittedName>
        <fullName evidence="1">Phage virion morphogenesis protein</fullName>
    </submittedName>
</protein>
<organism evidence="1 2">
    <name type="scientific">Albidovulum denitrificans</name>
    <dbReference type="NCBI Taxonomy" id="404881"/>
    <lineage>
        <taxon>Bacteria</taxon>
        <taxon>Pseudomonadati</taxon>
        <taxon>Pseudomonadota</taxon>
        <taxon>Alphaproteobacteria</taxon>
        <taxon>Rhodobacterales</taxon>
        <taxon>Paracoccaceae</taxon>
        <taxon>Albidovulum</taxon>
    </lineage>
</organism>
<dbReference type="InterPro" id="IPR006522">
    <property type="entry name" value="Phage_virion_morphogenesis"/>
</dbReference>
<reference evidence="1 2" key="1">
    <citation type="submission" date="2018-02" db="EMBL/GenBank/DDBJ databases">
        <title>Genomic Encyclopedia of Archaeal and Bacterial Type Strains, Phase II (KMG-II): from individual species to whole genera.</title>
        <authorList>
            <person name="Goeker M."/>
        </authorList>
    </citation>
    <scope>NUCLEOTIDE SEQUENCE [LARGE SCALE GENOMIC DNA]</scope>
    <source>
        <strain evidence="1 2">DSM 18921</strain>
    </source>
</reference>
<evidence type="ECO:0000313" key="2">
    <source>
        <dbReference type="Proteomes" id="UP000238338"/>
    </source>
</evidence>
<dbReference type="AlphaFoldDB" id="A0A2S8S6H3"/>
<accession>A0A2S8S6H3</accession>
<comment type="caution">
    <text evidence="1">The sequence shown here is derived from an EMBL/GenBank/DDBJ whole genome shotgun (WGS) entry which is preliminary data.</text>
</comment>
<gene>
    <name evidence="1" type="ORF">LX70_02666</name>
</gene>
<sequence length="166" mass="17572">MLRIELKDEEVQAALARMAAAMTDMRPAMQDIGEVLVEGTKQRFADGVDPDGNPWAPKSPTTIEAYKARGDSVSFRPLIGPTRALSTTIHYSAGPDQVEIGSNRIQAAVMQGGAAKGQFGRTSRGGPIPWGNIPARPFIGLSAQDSANVIDIVEEWLEGAASGGPK</sequence>
<dbReference type="EMBL" id="PVEP01000005">
    <property type="protein sequence ID" value="PQV56400.1"/>
    <property type="molecule type" value="Genomic_DNA"/>
</dbReference>
<proteinExistence type="predicted"/>